<organism evidence="2 3">
    <name type="scientific">Crateriforma conspicua</name>
    <dbReference type="NCBI Taxonomy" id="2527996"/>
    <lineage>
        <taxon>Bacteria</taxon>
        <taxon>Pseudomonadati</taxon>
        <taxon>Planctomycetota</taxon>
        <taxon>Planctomycetia</taxon>
        <taxon>Planctomycetales</taxon>
        <taxon>Planctomycetaceae</taxon>
        <taxon>Crateriforma</taxon>
    </lineage>
</organism>
<proteinExistence type="predicted"/>
<sequence>MAESKDLGRLVKSLRELLGLSQEKLAAKLGVTFSSVNRWENGHTKPSPLAMKQIEAIVLELGAKGKELHDEYFAD</sequence>
<evidence type="ECO:0000313" key="2">
    <source>
        <dbReference type="EMBL" id="TWT71644.1"/>
    </source>
</evidence>
<dbReference type="PROSITE" id="PS50943">
    <property type="entry name" value="HTH_CROC1"/>
    <property type="match status" value="1"/>
</dbReference>
<dbReference type="CDD" id="cd00093">
    <property type="entry name" value="HTH_XRE"/>
    <property type="match status" value="1"/>
</dbReference>
<comment type="caution">
    <text evidence="2">The sequence shown here is derived from an EMBL/GenBank/DDBJ whole genome shotgun (WGS) entry which is preliminary data.</text>
</comment>
<dbReference type="Proteomes" id="UP000317238">
    <property type="component" value="Unassembled WGS sequence"/>
</dbReference>
<dbReference type="SMART" id="SM00530">
    <property type="entry name" value="HTH_XRE"/>
    <property type="match status" value="1"/>
</dbReference>
<dbReference type="InterPro" id="IPR001387">
    <property type="entry name" value="Cro/C1-type_HTH"/>
</dbReference>
<dbReference type="Pfam" id="PF01381">
    <property type="entry name" value="HTH_3"/>
    <property type="match status" value="1"/>
</dbReference>
<evidence type="ECO:0000259" key="1">
    <source>
        <dbReference type="PROSITE" id="PS50943"/>
    </source>
</evidence>
<gene>
    <name evidence="2" type="ORF">Pan14r_39540</name>
</gene>
<reference evidence="2 3" key="1">
    <citation type="submission" date="2019-02" db="EMBL/GenBank/DDBJ databases">
        <title>Deep-cultivation of Planctomycetes and their phenomic and genomic characterization uncovers novel biology.</title>
        <authorList>
            <person name="Wiegand S."/>
            <person name="Jogler M."/>
            <person name="Boedeker C."/>
            <person name="Pinto D."/>
            <person name="Vollmers J."/>
            <person name="Rivas-Marin E."/>
            <person name="Kohn T."/>
            <person name="Peeters S.H."/>
            <person name="Heuer A."/>
            <person name="Rast P."/>
            <person name="Oberbeckmann S."/>
            <person name="Bunk B."/>
            <person name="Jeske O."/>
            <person name="Meyerdierks A."/>
            <person name="Storesund J.E."/>
            <person name="Kallscheuer N."/>
            <person name="Luecker S."/>
            <person name="Lage O.M."/>
            <person name="Pohl T."/>
            <person name="Merkel B.J."/>
            <person name="Hornburger P."/>
            <person name="Mueller R.-W."/>
            <person name="Bruemmer F."/>
            <person name="Labrenz M."/>
            <person name="Spormann A.M."/>
            <person name="Op Den Camp H."/>
            <person name="Overmann J."/>
            <person name="Amann R."/>
            <person name="Jetten M.S.M."/>
            <person name="Mascher T."/>
            <person name="Medema M.H."/>
            <person name="Devos D.P."/>
            <person name="Kaster A.-K."/>
            <person name="Ovreas L."/>
            <person name="Rohde M."/>
            <person name="Galperin M.Y."/>
            <person name="Jogler C."/>
        </authorList>
    </citation>
    <scope>NUCLEOTIDE SEQUENCE [LARGE SCALE GENOMIC DNA]</scope>
    <source>
        <strain evidence="2 3">Pan14r</strain>
    </source>
</reference>
<dbReference type="InterPro" id="IPR010982">
    <property type="entry name" value="Lambda_DNA-bd_dom_sf"/>
</dbReference>
<feature type="domain" description="HTH cro/C1-type" evidence="1">
    <location>
        <begin position="11"/>
        <end position="57"/>
    </location>
</feature>
<evidence type="ECO:0000313" key="3">
    <source>
        <dbReference type="Proteomes" id="UP000317238"/>
    </source>
</evidence>
<protein>
    <submittedName>
        <fullName evidence="2">Putative transcriptional regulator</fullName>
    </submittedName>
</protein>
<keyword evidence="3" id="KW-1185">Reference proteome</keyword>
<accession>A0A5C5Y8Y1</accession>
<dbReference type="EMBL" id="SJPL01000001">
    <property type="protein sequence ID" value="TWT71644.1"/>
    <property type="molecule type" value="Genomic_DNA"/>
</dbReference>
<dbReference type="AlphaFoldDB" id="A0A5C5Y8Y1"/>
<dbReference type="GO" id="GO:0003677">
    <property type="term" value="F:DNA binding"/>
    <property type="evidence" value="ECO:0007669"/>
    <property type="project" value="InterPro"/>
</dbReference>
<name>A0A5C5Y8Y1_9PLAN</name>
<dbReference type="SUPFAM" id="SSF47413">
    <property type="entry name" value="lambda repressor-like DNA-binding domains"/>
    <property type="match status" value="1"/>
</dbReference>
<dbReference type="Gene3D" id="1.10.260.40">
    <property type="entry name" value="lambda repressor-like DNA-binding domains"/>
    <property type="match status" value="1"/>
</dbReference>